<evidence type="ECO:0000256" key="1">
    <source>
        <dbReference type="ARBA" id="ARBA00022730"/>
    </source>
</evidence>
<dbReference type="Pfam" id="PF14693">
    <property type="entry name" value="Ribosomal_TL5_C"/>
    <property type="match status" value="1"/>
</dbReference>
<dbReference type="InterPro" id="IPR029751">
    <property type="entry name" value="Ribosomal_L25_dom"/>
</dbReference>
<evidence type="ECO:0000256" key="2">
    <source>
        <dbReference type="ARBA" id="ARBA00022884"/>
    </source>
</evidence>
<feature type="domain" description="Large ribosomal subunit protein bL25 beta" evidence="8">
    <location>
        <begin position="103"/>
        <end position="187"/>
    </location>
</feature>
<dbReference type="Gene3D" id="2.40.240.10">
    <property type="entry name" value="Ribosomal Protein L25, Chain P"/>
    <property type="match status" value="1"/>
</dbReference>
<dbReference type="GO" id="GO:0022625">
    <property type="term" value="C:cytosolic large ribosomal subunit"/>
    <property type="evidence" value="ECO:0007669"/>
    <property type="project" value="TreeGrafter"/>
</dbReference>
<accession>J1JW18</accession>
<evidence type="ECO:0000256" key="6">
    <source>
        <dbReference type="SAM" id="MobiDB-lite"/>
    </source>
</evidence>
<dbReference type="PATRIC" id="fig|1094558.3.peg.1872"/>
<keyword evidence="4 5" id="KW-0687">Ribonucleoprotein</keyword>
<dbReference type="CDD" id="cd00495">
    <property type="entry name" value="Ribosomal_L25_TL5_CTC"/>
    <property type="match status" value="1"/>
</dbReference>
<gene>
    <name evidence="5" type="primary">rplY</name>
    <name evidence="5" type="synonym">ctc</name>
    <name evidence="9" type="ORF">ME5_01743</name>
</gene>
<dbReference type="GO" id="GO:0006412">
    <property type="term" value="P:translation"/>
    <property type="evidence" value="ECO:0007669"/>
    <property type="project" value="UniProtKB-UniRule"/>
</dbReference>
<dbReference type="NCBIfam" id="NF004612">
    <property type="entry name" value="PRK05943.1"/>
    <property type="match status" value="1"/>
</dbReference>
<dbReference type="NCBIfam" id="TIGR00731">
    <property type="entry name" value="bL25_bact_ctc"/>
    <property type="match status" value="1"/>
</dbReference>
<dbReference type="InterPro" id="IPR001021">
    <property type="entry name" value="Ribosomal_bL25_long"/>
</dbReference>
<evidence type="ECO:0000313" key="10">
    <source>
        <dbReference type="Proteomes" id="UP000008952"/>
    </source>
</evidence>
<dbReference type="InterPro" id="IPR037121">
    <property type="entry name" value="Ribosomal_bL25_C"/>
</dbReference>
<dbReference type="InterPro" id="IPR011035">
    <property type="entry name" value="Ribosomal_bL25/Gln-tRNA_synth"/>
</dbReference>
<keyword evidence="10" id="KW-1185">Reference proteome</keyword>
<evidence type="ECO:0000256" key="3">
    <source>
        <dbReference type="ARBA" id="ARBA00022980"/>
    </source>
</evidence>
<dbReference type="eggNOG" id="COG1825">
    <property type="taxonomic scope" value="Bacteria"/>
</dbReference>
<dbReference type="GO" id="GO:0003735">
    <property type="term" value="F:structural constituent of ribosome"/>
    <property type="evidence" value="ECO:0007669"/>
    <property type="project" value="InterPro"/>
</dbReference>
<dbReference type="SUPFAM" id="SSF50715">
    <property type="entry name" value="Ribosomal protein L25-like"/>
    <property type="match status" value="1"/>
</dbReference>
<dbReference type="RefSeq" id="WP_008040348.1">
    <property type="nucleotide sequence ID" value="NZ_JH725147.1"/>
</dbReference>
<dbReference type="InterPro" id="IPR020056">
    <property type="entry name" value="Rbsml_bL25/Gln-tRNA_synth_N"/>
</dbReference>
<dbReference type="HOGENOM" id="CLU_075939_0_0_5"/>
<comment type="similarity">
    <text evidence="5">Belongs to the bacterial ribosomal protein bL25 family. CTC subfamily.</text>
</comment>
<dbReference type="AlphaFoldDB" id="J1JW18"/>
<keyword evidence="1 5" id="KW-0699">rRNA-binding</keyword>
<evidence type="ECO:0000313" key="9">
    <source>
        <dbReference type="EMBL" id="EJF89192.1"/>
    </source>
</evidence>
<name>J1JW18_9HYPH</name>
<protein>
    <recommendedName>
        <fullName evidence="5">Large ribosomal subunit protein bL25</fullName>
    </recommendedName>
    <alternativeName>
        <fullName evidence="5">General stress protein CTC</fullName>
    </alternativeName>
</protein>
<dbReference type="InterPro" id="IPR020930">
    <property type="entry name" value="Ribosomal_uL5_bac-type"/>
</dbReference>
<dbReference type="HAMAP" id="MF_01334">
    <property type="entry name" value="Ribosomal_bL25_CTC"/>
    <property type="match status" value="1"/>
</dbReference>
<dbReference type="Gene3D" id="2.170.120.20">
    <property type="entry name" value="Ribosomal protein L25, beta domain"/>
    <property type="match status" value="1"/>
</dbReference>
<dbReference type="PANTHER" id="PTHR33284:SF1">
    <property type="entry name" value="RIBOSOMAL PROTEIN L25_GLN-TRNA SYNTHETASE, ANTI-CODON-BINDING DOMAIN-CONTAINING PROTEIN"/>
    <property type="match status" value="1"/>
</dbReference>
<reference evidence="9 10" key="1">
    <citation type="submission" date="2012-03" db="EMBL/GenBank/DDBJ databases">
        <title>The Genome Sequence of Bartonella tamiae Th239.</title>
        <authorList>
            <consortium name="The Broad Institute Genome Sequencing Platform"/>
            <consortium name="The Broad Institute Genome Sequencing Center for Infectious Disease"/>
            <person name="Feldgarden M."/>
            <person name="Kirby J."/>
            <person name="Kosoy M."/>
            <person name="Birtles R."/>
            <person name="Probert W.S."/>
            <person name="Chiaraviglio L."/>
            <person name="Young S.K."/>
            <person name="Zeng Q."/>
            <person name="Gargeya S."/>
            <person name="Fitzgerald M."/>
            <person name="Haas B."/>
            <person name="Abouelleil A."/>
            <person name="Alvarado L."/>
            <person name="Arachchi H.M."/>
            <person name="Berlin A."/>
            <person name="Chapman S.B."/>
            <person name="Gearin G."/>
            <person name="Goldberg J."/>
            <person name="Griggs A."/>
            <person name="Gujja S."/>
            <person name="Hansen M."/>
            <person name="Heiman D."/>
            <person name="Howarth C."/>
            <person name="Larimer J."/>
            <person name="Lui A."/>
            <person name="MacDonald P.J.P."/>
            <person name="McCowen C."/>
            <person name="Montmayeur A."/>
            <person name="Murphy C."/>
            <person name="Neiman D."/>
            <person name="Pearson M."/>
            <person name="Priest M."/>
            <person name="Roberts A."/>
            <person name="Saif S."/>
            <person name="Shea T."/>
            <person name="Sisk P."/>
            <person name="Stolte C."/>
            <person name="Sykes S."/>
            <person name="Wortman J."/>
            <person name="Nusbaum C."/>
            <person name="Birren B."/>
        </authorList>
    </citation>
    <scope>NUCLEOTIDE SEQUENCE [LARGE SCALE GENOMIC DNA]</scope>
    <source>
        <strain evidence="9 10">Th239</strain>
    </source>
</reference>
<evidence type="ECO:0000259" key="8">
    <source>
        <dbReference type="Pfam" id="PF14693"/>
    </source>
</evidence>
<dbReference type="GO" id="GO:0008097">
    <property type="term" value="F:5S rRNA binding"/>
    <property type="evidence" value="ECO:0007669"/>
    <property type="project" value="InterPro"/>
</dbReference>
<feature type="compositionally biased region" description="Acidic residues" evidence="6">
    <location>
        <begin position="193"/>
        <end position="210"/>
    </location>
</feature>
<dbReference type="PANTHER" id="PTHR33284">
    <property type="entry name" value="RIBOSOMAL PROTEIN L25/GLN-TRNA SYNTHETASE, ANTI-CODON-BINDING DOMAIN-CONTAINING PROTEIN"/>
    <property type="match status" value="1"/>
</dbReference>
<dbReference type="STRING" id="1094558.ME5_01743"/>
<dbReference type="Proteomes" id="UP000008952">
    <property type="component" value="Unassembled WGS sequence"/>
</dbReference>
<feature type="region of interest" description="Disordered" evidence="6">
    <location>
        <begin position="186"/>
        <end position="210"/>
    </location>
</feature>
<feature type="domain" description="Large ribosomal subunit protein bL25 L25" evidence="7">
    <location>
        <begin position="7"/>
        <end position="94"/>
    </location>
</feature>
<keyword evidence="2 5" id="KW-0694">RNA-binding</keyword>
<dbReference type="OrthoDB" id="9806411at2"/>
<evidence type="ECO:0000256" key="5">
    <source>
        <dbReference type="HAMAP-Rule" id="MF_01334"/>
    </source>
</evidence>
<evidence type="ECO:0000259" key="7">
    <source>
        <dbReference type="Pfam" id="PF01386"/>
    </source>
</evidence>
<evidence type="ECO:0000256" key="4">
    <source>
        <dbReference type="ARBA" id="ARBA00023274"/>
    </source>
</evidence>
<comment type="caution">
    <text evidence="9">The sequence shown here is derived from an EMBL/GenBank/DDBJ whole genome shotgun (WGS) entry which is preliminary data.</text>
</comment>
<sequence>MSKGYTLKAEARERVGKGSSRELRRNGLIPAVIYGDKQAPIAIAVPYKEVFYKIHGGGFRTTVATIEINNQKIQVLPKDYQLDPVRDFPMHVDFLRVSAKSVVTVEIPVRFLNEEAAPGIKLGGVLNIVRHEVEVTAPANSIPDSIEIDLTGYEVGDSIHISAVKLPNGVEPVIQDRDFTIATIAPPATMGAEDNDGEGETESEDGEKSE</sequence>
<dbReference type="NCBIfam" id="NF004128">
    <property type="entry name" value="PRK05618.1-2"/>
    <property type="match status" value="1"/>
</dbReference>
<dbReference type="EMBL" id="AIMB01000008">
    <property type="protein sequence ID" value="EJF89192.1"/>
    <property type="molecule type" value="Genomic_DNA"/>
</dbReference>
<dbReference type="InterPro" id="IPR020057">
    <property type="entry name" value="Ribosomal_bL25_b-dom"/>
</dbReference>
<proteinExistence type="inferred from homology"/>
<keyword evidence="3 5" id="KW-0689">Ribosomal protein</keyword>
<organism evidence="9 10">
    <name type="scientific">Bartonella tamiae Th239</name>
    <dbReference type="NCBI Taxonomy" id="1094558"/>
    <lineage>
        <taxon>Bacteria</taxon>
        <taxon>Pseudomonadati</taxon>
        <taxon>Pseudomonadota</taxon>
        <taxon>Alphaproteobacteria</taxon>
        <taxon>Hyphomicrobiales</taxon>
        <taxon>Bartonellaceae</taxon>
        <taxon>Bartonella</taxon>
    </lineage>
</organism>
<comment type="subunit">
    <text evidence="5">Part of the 50S ribosomal subunit; part of the 5S rRNA/L5/L18/L25 subcomplex. Contacts the 5S rRNA. Binds to the 5S rRNA independently of L5 and L18.</text>
</comment>
<comment type="function">
    <text evidence="5">This is one of the proteins that binds to the 5S RNA in the ribosome where it forms part of the central protuberance.</text>
</comment>
<dbReference type="Pfam" id="PF01386">
    <property type="entry name" value="Ribosomal_L25p"/>
    <property type="match status" value="1"/>
</dbReference>